<keyword evidence="1" id="KW-0472">Membrane</keyword>
<dbReference type="Pfam" id="PF20136">
    <property type="entry name" value="DUF6526"/>
    <property type="match status" value="1"/>
</dbReference>
<organism evidence="2 3">
    <name type="scientific">Paenibacillus sepulcri</name>
    <dbReference type="NCBI Taxonomy" id="359917"/>
    <lineage>
        <taxon>Bacteria</taxon>
        <taxon>Bacillati</taxon>
        <taxon>Bacillota</taxon>
        <taxon>Bacilli</taxon>
        <taxon>Bacillales</taxon>
        <taxon>Paenibacillaceae</taxon>
        <taxon>Paenibacillus</taxon>
    </lineage>
</organism>
<feature type="transmembrane region" description="Helical" evidence="1">
    <location>
        <begin position="21"/>
        <end position="40"/>
    </location>
</feature>
<evidence type="ECO:0000313" key="2">
    <source>
        <dbReference type="EMBL" id="MBW7461561.1"/>
    </source>
</evidence>
<protein>
    <submittedName>
        <fullName evidence="2">ABC transporter permease</fullName>
    </submittedName>
</protein>
<feature type="non-terminal residue" evidence="2">
    <location>
        <position position="79"/>
    </location>
</feature>
<name>A0ABS7CKU5_9BACL</name>
<proteinExistence type="predicted"/>
<reference evidence="2 3" key="1">
    <citation type="submission" date="2021-07" db="EMBL/GenBank/DDBJ databases">
        <title>Paenibacillus radiodurans sp. nov., isolated from the southeastern edge of Tengger Desert.</title>
        <authorList>
            <person name="Zhang G."/>
        </authorList>
    </citation>
    <scope>NUCLEOTIDE SEQUENCE [LARGE SCALE GENOMIC DNA]</scope>
    <source>
        <strain evidence="2 3">CCM 7311</strain>
    </source>
</reference>
<feature type="transmembrane region" description="Helical" evidence="1">
    <location>
        <begin position="46"/>
        <end position="66"/>
    </location>
</feature>
<keyword evidence="1" id="KW-1133">Transmembrane helix</keyword>
<sequence length="79" mass="9204">MSEQNKGKSLRFDWAYHYVTVPLALIVFVWSIVYLVQALVQEDGQISLALLLFLFALCLLFVVSRIRPYATRTQDRIVR</sequence>
<keyword evidence="3" id="KW-1185">Reference proteome</keyword>
<evidence type="ECO:0000313" key="3">
    <source>
        <dbReference type="Proteomes" id="UP001519887"/>
    </source>
</evidence>
<accession>A0ABS7CKU5</accession>
<dbReference type="Proteomes" id="UP001519887">
    <property type="component" value="Unassembled WGS sequence"/>
</dbReference>
<keyword evidence="1" id="KW-0812">Transmembrane</keyword>
<evidence type="ECO:0000256" key="1">
    <source>
        <dbReference type="SAM" id="Phobius"/>
    </source>
</evidence>
<comment type="caution">
    <text evidence="2">The sequence shown here is derived from an EMBL/GenBank/DDBJ whole genome shotgun (WGS) entry which is preliminary data.</text>
</comment>
<gene>
    <name evidence="2" type="ORF">K0U00_46640</name>
</gene>
<dbReference type="EMBL" id="JAHZIK010003059">
    <property type="protein sequence ID" value="MBW7461561.1"/>
    <property type="molecule type" value="Genomic_DNA"/>
</dbReference>
<dbReference type="InterPro" id="IPR045385">
    <property type="entry name" value="DUF6526"/>
</dbReference>